<gene>
    <name evidence="4" type="ORF">BLNAU_16033</name>
</gene>
<dbReference type="SUPFAM" id="SSF47216">
    <property type="entry name" value="Proteasome activator"/>
    <property type="match status" value="1"/>
</dbReference>
<comment type="caution">
    <text evidence="4">The sequence shown here is derived from an EMBL/GenBank/DDBJ whole genome shotgun (WGS) entry which is preliminary data.</text>
</comment>
<sequence length="210" mass="23861">MSSKRKTPVADLIDPQLKEKCIGMIPIFAQKAVELEKCRLQYNHIVEPDSAELSRILDITRETLDHPENKHCPTNPEIDRIDQFVQGHLLDFINNMSSFLVWFTLQKPAISEKQSLAAEVIETIASVVGQLETSASAGLSKFSMYHSTRAQLLTKYYQFPHFEDLRNAIISVDAQAVTTSIHTIADLRNFYLFVHDLVGKNFDKMNASHE</sequence>
<evidence type="ECO:0000259" key="3">
    <source>
        <dbReference type="Pfam" id="PF02252"/>
    </source>
</evidence>
<evidence type="ECO:0000256" key="1">
    <source>
        <dbReference type="ARBA" id="ARBA00005883"/>
    </source>
</evidence>
<dbReference type="EMBL" id="JARBJD010000164">
    <property type="protein sequence ID" value="KAK2949033.1"/>
    <property type="molecule type" value="Genomic_DNA"/>
</dbReference>
<dbReference type="InterPro" id="IPR003186">
    <property type="entry name" value="PA28_C"/>
</dbReference>
<keyword evidence="2 4" id="KW-0647">Proteasome</keyword>
<protein>
    <submittedName>
        <fullName evidence="4">Proteasome activator pa28 beta subunit</fullName>
    </submittedName>
</protein>
<dbReference type="InterPro" id="IPR009077">
    <property type="entry name" value="Proteasome_activ_PA28"/>
</dbReference>
<reference evidence="4 5" key="1">
    <citation type="journal article" date="2022" name="bioRxiv">
        <title>Genomics of Preaxostyla Flagellates Illuminates Evolutionary Transitions and the Path Towards Mitochondrial Loss.</title>
        <authorList>
            <person name="Novak L.V.F."/>
            <person name="Treitli S.C."/>
            <person name="Pyrih J."/>
            <person name="Halakuc P."/>
            <person name="Pipaliya S.V."/>
            <person name="Vacek V."/>
            <person name="Brzon O."/>
            <person name="Soukal P."/>
            <person name="Eme L."/>
            <person name="Dacks J.B."/>
            <person name="Karnkowska A."/>
            <person name="Elias M."/>
            <person name="Hampl V."/>
        </authorList>
    </citation>
    <scope>NUCLEOTIDE SEQUENCE [LARGE SCALE GENOMIC DNA]</scope>
    <source>
        <strain evidence="4">NAU3</strain>
        <tissue evidence="4">Gut</tissue>
    </source>
</reference>
<feature type="domain" description="Proteasome activator PA28 C-terminal" evidence="3">
    <location>
        <begin position="72"/>
        <end position="206"/>
    </location>
</feature>
<dbReference type="Proteomes" id="UP001281761">
    <property type="component" value="Unassembled WGS sequence"/>
</dbReference>
<organism evidence="4 5">
    <name type="scientific">Blattamonas nauphoetae</name>
    <dbReference type="NCBI Taxonomy" id="2049346"/>
    <lineage>
        <taxon>Eukaryota</taxon>
        <taxon>Metamonada</taxon>
        <taxon>Preaxostyla</taxon>
        <taxon>Oxymonadida</taxon>
        <taxon>Blattamonas</taxon>
    </lineage>
</organism>
<evidence type="ECO:0000313" key="4">
    <source>
        <dbReference type="EMBL" id="KAK2949033.1"/>
    </source>
</evidence>
<accession>A0ABQ9X990</accession>
<dbReference type="PANTHER" id="PTHR10660:SF2">
    <property type="entry name" value="LD45860P"/>
    <property type="match status" value="1"/>
</dbReference>
<dbReference type="Gene3D" id="1.20.120.180">
    <property type="entry name" value="Proteasome activator pa28, C-terminal domain"/>
    <property type="match status" value="1"/>
</dbReference>
<keyword evidence="5" id="KW-1185">Reference proteome</keyword>
<dbReference type="InterPro" id="IPR036252">
    <property type="entry name" value="Proteasome_activ_sf"/>
</dbReference>
<proteinExistence type="inferred from homology"/>
<evidence type="ECO:0000313" key="5">
    <source>
        <dbReference type="Proteomes" id="UP001281761"/>
    </source>
</evidence>
<evidence type="ECO:0000256" key="2">
    <source>
        <dbReference type="ARBA" id="ARBA00022942"/>
    </source>
</evidence>
<dbReference type="Pfam" id="PF02252">
    <property type="entry name" value="PA28_C"/>
    <property type="match status" value="1"/>
</dbReference>
<dbReference type="GO" id="GO:0000502">
    <property type="term" value="C:proteasome complex"/>
    <property type="evidence" value="ECO:0007669"/>
    <property type="project" value="UniProtKB-KW"/>
</dbReference>
<dbReference type="PANTHER" id="PTHR10660">
    <property type="entry name" value="PROTEASOME REGULATOR PA28"/>
    <property type="match status" value="1"/>
</dbReference>
<name>A0ABQ9X990_9EUKA</name>
<dbReference type="InterPro" id="IPR036997">
    <property type="entry name" value="PA28_C_sf"/>
</dbReference>
<comment type="similarity">
    <text evidence="1">Belongs to the PA28 family.</text>
</comment>